<dbReference type="RefSeq" id="WP_143951436.1">
    <property type="nucleotide sequence ID" value="NZ_BAABMB010000001.1"/>
</dbReference>
<evidence type="ECO:0000313" key="3">
    <source>
        <dbReference type="EMBL" id="TSH88269.1"/>
    </source>
</evidence>
<gene>
    <name evidence="3" type="ORF">FOZ76_27165</name>
</gene>
<dbReference type="Proteomes" id="UP000318405">
    <property type="component" value="Unassembled WGS sequence"/>
</dbReference>
<protein>
    <submittedName>
        <fullName evidence="3">ABC transporter substrate-binding protein</fullName>
    </submittedName>
</protein>
<feature type="domain" description="Fe/B12 periplasmic-binding" evidence="2">
    <location>
        <begin position="49"/>
        <end position="351"/>
    </location>
</feature>
<comment type="caution">
    <text evidence="3">The sequence shown here is derived from an EMBL/GenBank/DDBJ whole genome shotgun (WGS) entry which is preliminary data.</text>
</comment>
<reference evidence="3 4" key="1">
    <citation type="submission" date="2019-07" db="EMBL/GenBank/DDBJ databases">
        <title>Qingshengfaniella alkalisoli gen. nov., sp. nov., isolated from saline soil.</title>
        <authorList>
            <person name="Xu L."/>
            <person name="Huang X.-X."/>
            <person name="Sun J.-Q."/>
        </authorList>
    </citation>
    <scope>NUCLEOTIDE SEQUENCE [LARGE SCALE GENOMIC DNA]</scope>
    <source>
        <strain evidence="3 4">DSM 27279</strain>
    </source>
</reference>
<evidence type="ECO:0000259" key="2">
    <source>
        <dbReference type="PROSITE" id="PS50983"/>
    </source>
</evidence>
<dbReference type="InterPro" id="IPR002491">
    <property type="entry name" value="ABC_transptr_periplasmic_BD"/>
</dbReference>
<dbReference type="Pfam" id="PF01497">
    <property type="entry name" value="Peripla_BP_2"/>
    <property type="match status" value="1"/>
</dbReference>
<dbReference type="AlphaFoldDB" id="A0A556A5V5"/>
<evidence type="ECO:0000313" key="4">
    <source>
        <dbReference type="Proteomes" id="UP000318405"/>
    </source>
</evidence>
<dbReference type="SUPFAM" id="SSF53807">
    <property type="entry name" value="Helical backbone' metal receptor"/>
    <property type="match status" value="1"/>
</dbReference>
<keyword evidence="1" id="KW-0732">Signal</keyword>
<sequence>MSRLRALFAATCLLIAGFVAPAATLAAQSPIVLKDVLGREVTLAAPAQRVVLAQARHLPVLALIHPDPVSVLAGWSDELKSSFSSEYAEYLEAFPALARVPVVGRHTPDTFSVENTLAQRPDLVVLTAAFAGLRPGAAPQESAMLQRFAAAGVPVVIIDFFVDPLKNTVPSMRLLGRALGREEQAEQFIAFYEEHMARVARAAGQRKERPPVLVHAHAGSTDCCNSPGSGTFNDMITFAGGHNIGADTIRASTGQLSLEYINSRNPVVYVATGTGAQRRTGSGLAIGTGVAPDEARASLRRVIATQGLGALPAVREGNAHAIWHAFNDSPLHVVFIEALARWIDPAGNADIDPARTLDEINQRFLAVPMRGTFMIDLDEPGQRAGSAPG</sequence>
<name>A0A556A5V5_9BURK</name>
<dbReference type="PROSITE" id="PS50983">
    <property type="entry name" value="FE_B12_PBP"/>
    <property type="match status" value="1"/>
</dbReference>
<keyword evidence="4" id="KW-1185">Reference proteome</keyword>
<organism evidence="3 4">
    <name type="scientific">Verticiella sediminum</name>
    <dbReference type="NCBI Taxonomy" id="1247510"/>
    <lineage>
        <taxon>Bacteria</taxon>
        <taxon>Pseudomonadati</taxon>
        <taxon>Pseudomonadota</taxon>
        <taxon>Betaproteobacteria</taxon>
        <taxon>Burkholderiales</taxon>
        <taxon>Alcaligenaceae</taxon>
        <taxon>Verticiella</taxon>
    </lineage>
</organism>
<dbReference type="PANTHER" id="PTHR30535:SF34">
    <property type="entry name" value="MOLYBDATE-BINDING PROTEIN MOLA"/>
    <property type="match status" value="1"/>
</dbReference>
<dbReference type="EMBL" id="VLTJ01000046">
    <property type="protein sequence ID" value="TSH88269.1"/>
    <property type="molecule type" value="Genomic_DNA"/>
</dbReference>
<feature type="signal peptide" evidence="1">
    <location>
        <begin position="1"/>
        <end position="22"/>
    </location>
</feature>
<dbReference type="Gene3D" id="3.40.50.1980">
    <property type="entry name" value="Nitrogenase molybdenum iron protein domain"/>
    <property type="match status" value="2"/>
</dbReference>
<dbReference type="InterPro" id="IPR050902">
    <property type="entry name" value="ABC_Transporter_SBP"/>
</dbReference>
<dbReference type="PANTHER" id="PTHR30535">
    <property type="entry name" value="VITAMIN B12-BINDING PROTEIN"/>
    <property type="match status" value="1"/>
</dbReference>
<dbReference type="OrthoDB" id="9775594at2"/>
<proteinExistence type="predicted"/>
<accession>A0A556A5V5</accession>
<evidence type="ECO:0000256" key="1">
    <source>
        <dbReference type="SAM" id="SignalP"/>
    </source>
</evidence>
<feature type="chain" id="PRO_5021970872" evidence="1">
    <location>
        <begin position="23"/>
        <end position="389"/>
    </location>
</feature>